<evidence type="ECO:0000313" key="1">
    <source>
        <dbReference type="EMBL" id="GFH20107.1"/>
    </source>
</evidence>
<evidence type="ECO:0000313" key="2">
    <source>
        <dbReference type="Proteomes" id="UP000485058"/>
    </source>
</evidence>
<sequence length="25" mass="2780">MDRTAASGCHRCLTTDILVMVRKTT</sequence>
<name>A0A699ZBN6_HAELA</name>
<organism evidence="1 2">
    <name type="scientific">Haematococcus lacustris</name>
    <name type="common">Green alga</name>
    <name type="synonym">Haematococcus pluvialis</name>
    <dbReference type="NCBI Taxonomy" id="44745"/>
    <lineage>
        <taxon>Eukaryota</taxon>
        <taxon>Viridiplantae</taxon>
        <taxon>Chlorophyta</taxon>
        <taxon>core chlorophytes</taxon>
        <taxon>Chlorophyceae</taxon>
        <taxon>CS clade</taxon>
        <taxon>Chlamydomonadales</taxon>
        <taxon>Haematococcaceae</taxon>
        <taxon>Haematococcus</taxon>
    </lineage>
</organism>
<dbReference type="EMBL" id="BLLF01001576">
    <property type="protein sequence ID" value="GFH20107.1"/>
    <property type="molecule type" value="Genomic_DNA"/>
</dbReference>
<dbReference type="Proteomes" id="UP000485058">
    <property type="component" value="Unassembled WGS sequence"/>
</dbReference>
<keyword evidence="2" id="KW-1185">Reference proteome</keyword>
<dbReference type="AlphaFoldDB" id="A0A699ZBN6"/>
<gene>
    <name evidence="1" type="ORF">HaLaN_17179</name>
</gene>
<proteinExistence type="predicted"/>
<comment type="caution">
    <text evidence="1">The sequence shown here is derived from an EMBL/GenBank/DDBJ whole genome shotgun (WGS) entry which is preliminary data.</text>
</comment>
<reference evidence="1 2" key="1">
    <citation type="submission" date="2020-02" db="EMBL/GenBank/DDBJ databases">
        <title>Draft genome sequence of Haematococcus lacustris strain NIES-144.</title>
        <authorList>
            <person name="Morimoto D."/>
            <person name="Nakagawa S."/>
            <person name="Yoshida T."/>
            <person name="Sawayama S."/>
        </authorList>
    </citation>
    <scope>NUCLEOTIDE SEQUENCE [LARGE SCALE GENOMIC DNA]</scope>
    <source>
        <strain evidence="1 2">NIES-144</strain>
    </source>
</reference>
<accession>A0A699ZBN6</accession>
<feature type="non-terminal residue" evidence="1">
    <location>
        <position position="1"/>
    </location>
</feature>
<protein>
    <submittedName>
        <fullName evidence="1">Uncharacterized protein</fullName>
    </submittedName>
</protein>